<sequence length="665" mass="75106">MRVLDTWTCQFVEVDPEKTRFAILSHHWREREQTYDELKIVQARYEGPSRTGYTSRPSSPSFRSHSNPMRTDGTIWNDDELSRKIREACRVAREAGYRYLWIDSCCIDKTSSSELSQSINSRWQWYGRAQVCFAHLADVPSNDDPHMAESAFRESPWFTRGWTLQELIAPSNMTFLSDDWNAIGTKVTLIIPIEEVTGIPAEALLHTKSLDDYSVAQRLSWAATRETTRVEDQAYSLLGIFDINMPTLYGEGERAFRRLQEEISTAVGEEYSLKCYRYGGLLFAKSIGEFGTDSKDIAVVSPAILRRFGRSDLLSTEYTPTPQGIRTRLPVLPLSRLFPQVEITFPPDLPESQWYVAILGCEHKHRPGCLLGRVCYAPPSDAGIEVLRPGLVEISPIPSRGDRWPNLFPLSPATIDRCRDDIQIKTLHKTYNLVLPMATRDALRAQGYTAQLRGPDEGHPTTQWLTLSNDDHMITVEYGHTLNNDGWQRLRIEADVTMSRRALDSAEQVEAHPSSVRWGDSRRFSWSSSLATEEVSFTLAGKKLILKLGLDWAAASHYFPRVDIVEVVKIVEVEEATPAVLLEWEAEEDRRYFRDQRRGKRARRRARAVETSVIMALGSDDNAHPDVPDSNGISGQPEAHGRETNGLGQDGVDYADGGGEGAALR</sequence>
<evidence type="ECO:0000256" key="1">
    <source>
        <dbReference type="SAM" id="MobiDB-lite"/>
    </source>
</evidence>
<feature type="region of interest" description="Disordered" evidence="1">
    <location>
        <begin position="48"/>
        <end position="73"/>
    </location>
</feature>
<dbReference type="PANTHER" id="PTHR10622:SF10">
    <property type="entry name" value="HET DOMAIN-CONTAINING PROTEIN"/>
    <property type="match status" value="1"/>
</dbReference>
<evidence type="ECO:0000259" key="3">
    <source>
        <dbReference type="Pfam" id="PF26640"/>
    </source>
</evidence>
<feature type="domain" description="DUF8212" evidence="3">
    <location>
        <begin position="269"/>
        <end position="428"/>
    </location>
</feature>
<dbReference type="AlphaFoldDB" id="A0A4Q9PGA2"/>
<feature type="compositionally biased region" description="Low complexity" evidence="1">
    <location>
        <begin position="55"/>
        <end position="66"/>
    </location>
</feature>
<dbReference type="Pfam" id="PF06985">
    <property type="entry name" value="HET"/>
    <property type="match status" value="1"/>
</dbReference>
<feature type="compositionally biased region" description="Gly residues" evidence="1">
    <location>
        <begin position="656"/>
        <end position="665"/>
    </location>
</feature>
<keyword evidence="5" id="KW-1185">Reference proteome</keyword>
<accession>A0A4Q9PGA2</accession>
<dbReference type="Proteomes" id="UP000292082">
    <property type="component" value="Unassembled WGS sequence"/>
</dbReference>
<dbReference type="InterPro" id="IPR010730">
    <property type="entry name" value="HET"/>
</dbReference>
<gene>
    <name evidence="4" type="ORF">BD310DRAFT_1043127</name>
</gene>
<name>A0A4Q9PGA2_9APHY</name>
<feature type="region of interest" description="Disordered" evidence="1">
    <location>
        <begin position="617"/>
        <end position="665"/>
    </location>
</feature>
<dbReference type="EMBL" id="ML145258">
    <property type="protein sequence ID" value="TBU52277.1"/>
    <property type="molecule type" value="Genomic_DNA"/>
</dbReference>
<organism evidence="4 5">
    <name type="scientific">Dichomitus squalens</name>
    <dbReference type="NCBI Taxonomy" id="114155"/>
    <lineage>
        <taxon>Eukaryota</taxon>
        <taxon>Fungi</taxon>
        <taxon>Dikarya</taxon>
        <taxon>Basidiomycota</taxon>
        <taxon>Agaricomycotina</taxon>
        <taxon>Agaricomycetes</taxon>
        <taxon>Polyporales</taxon>
        <taxon>Polyporaceae</taxon>
        <taxon>Dichomitus</taxon>
    </lineage>
</organism>
<dbReference type="Pfam" id="PF26640">
    <property type="entry name" value="DUF8212"/>
    <property type="match status" value="1"/>
</dbReference>
<evidence type="ECO:0000259" key="2">
    <source>
        <dbReference type="Pfam" id="PF06985"/>
    </source>
</evidence>
<evidence type="ECO:0000313" key="5">
    <source>
        <dbReference type="Proteomes" id="UP000292082"/>
    </source>
</evidence>
<evidence type="ECO:0000313" key="4">
    <source>
        <dbReference type="EMBL" id="TBU52277.1"/>
    </source>
</evidence>
<dbReference type="PANTHER" id="PTHR10622">
    <property type="entry name" value="HET DOMAIN-CONTAINING PROTEIN"/>
    <property type="match status" value="1"/>
</dbReference>
<reference evidence="4 5" key="1">
    <citation type="submission" date="2019-01" db="EMBL/GenBank/DDBJ databases">
        <title>Draft genome sequences of three monokaryotic isolates of the white-rot basidiomycete fungus Dichomitus squalens.</title>
        <authorList>
            <consortium name="DOE Joint Genome Institute"/>
            <person name="Lopez S.C."/>
            <person name="Andreopoulos B."/>
            <person name="Pangilinan J."/>
            <person name="Lipzen A."/>
            <person name="Riley R."/>
            <person name="Ahrendt S."/>
            <person name="Ng V."/>
            <person name="Barry K."/>
            <person name="Daum C."/>
            <person name="Grigoriev I.V."/>
            <person name="Hilden K.S."/>
            <person name="Makela M.R."/>
            <person name="de Vries R.P."/>
        </authorList>
    </citation>
    <scope>NUCLEOTIDE SEQUENCE [LARGE SCALE GENOMIC DNA]</scope>
    <source>
        <strain evidence="4 5">CBS 464.89</strain>
    </source>
</reference>
<proteinExistence type="predicted"/>
<feature type="domain" description="Heterokaryon incompatibility" evidence="2">
    <location>
        <begin position="22"/>
        <end position="143"/>
    </location>
</feature>
<protein>
    <submittedName>
        <fullName evidence="4">Heterokaryon incompatibility protein-domain-containing protein</fullName>
    </submittedName>
</protein>
<dbReference type="InterPro" id="IPR058525">
    <property type="entry name" value="DUF8212"/>
</dbReference>